<dbReference type="InterPro" id="IPR029044">
    <property type="entry name" value="Nucleotide-diphossugar_trans"/>
</dbReference>
<reference evidence="5 6" key="1">
    <citation type="submission" date="2019-03" db="EMBL/GenBank/DDBJ databases">
        <title>Primorskyibacter sp. SS33 isolated from sediments.</title>
        <authorList>
            <person name="Xunke S."/>
        </authorList>
    </citation>
    <scope>NUCLEOTIDE SEQUENCE [LARGE SCALE GENOMIC DNA]</scope>
    <source>
        <strain evidence="5 6">SS33</strain>
    </source>
</reference>
<organism evidence="5 6">
    <name type="scientific">Palleronia sediminis</name>
    <dbReference type="NCBI Taxonomy" id="2547833"/>
    <lineage>
        <taxon>Bacteria</taxon>
        <taxon>Pseudomonadati</taxon>
        <taxon>Pseudomonadota</taxon>
        <taxon>Alphaproteobacteria</taxon>
        <taxon>Rhodobacterales</taxon>
        <taxon>Roseobacteraceae</taxon>
        <taxon>Palleronia</taxon>
    </lineage>
</organism>
<dbReference type="AlphaFoldDB" id="A0A4R6A6V9"/>
<comment type="caution">
    <text evidence="5">The sequence shown here is derived from an EMBL/GenBank/DDBJ whole genome shotgun (WGS) entry which is preliminary data.</text>
</comment>
<evidence type="ECO:0000259" key="4">
    <source>
        <dbReference type="Pfam" id="PF12804"/>
    </source>
</evidence>
<keyword evidence="3" id="KW-0460">Magnesium</keyword>
<sequence length="248" mass="26781">MRALILAAGRGSRMRHLTDDRPKGLTPLRGVPLVARQRAALAAAGVREIGIVTGYRAEAFAPYADAAFHNPRWAETQMVASLARAAEWLRAGPVIVSYSDIFYGAEAVRALAGAVGGVAITYDPDWEAQWRGRFDDPLDDAETFRLKPPSGDGRRWLAGIGRRPRSIDEIEGQYMGLVRITPEGWAAIEALRAGMPPEARDAQSMTELLDALIARGTGIEAIATQGPWGEIDSVEDLAFFEGSAPQGI</sequence>
<protein>
    <submittedName>
        <fullName evidence="5">Phosphocholine cytidylyltransferase family protein</fullName>
    </submittedName>
</protein>
<proteinExistence type="predicted"/>
<name>A0A4R6A6V9_9RHOB</name>
<dbReference type="OrthoDB" id="9814110at2"/>
<evidence type="ECO:0000256" key="1">
    <source>
        <dbReference type="ARBA" id="ARBA00022679"/>
    </source>
</evidence>
<keyword evidence="2 5" id="KW-0548">Nucleotidyltransferase</keyword>
<evidence type="ECO:0000313" key="5">
    <source>
        <dbReference type="EMBL" id="TDL79400.1"/>
    </source>
</evidence>
<dbReference type="Pfam" id="PF12804">
    <property type="entry name" value="NTP_transf_3"/>
    <property type="match status" value="1"/>
</dbReference>
<feature type="domain" description="MobA-like NTP transferase" evidence="4">
    <location>
        <begin position="3"/>
        <end position="117"/>
    </location>
</feature>
<evidence type="ECO:0000256" key="3">
    <source>
        <dbReference type="ARBA" id="ARBA00022842"/>
    </source>
</evidence>
<accession>A0A4R6A6V9</accession>
<evidence type="ECO:0000313" key="6">
    <source>
        <dbReference type="Proteomes" id="UP000295701"/>
    </source>
</evidence>
<dbReference type="EMBL" id="SNAA01000010">
    <property type="protein sequence ID" value="TDL79400.1"/>
    <property type="molecule type" value="Genomic_DNA"/>
</dbReference>
<dbReference type="InterPro" id="IPR050065">
    <property type="entry name" value="GlmU-like"/>
</dbReference>
<dbReference type="RefSeq" id="WP_133396991.1">
    <property type="nucleotide sequence ID" value="NZ_SNAA01000010.1"/>
</dbReference>
<keyword evidence="1 5" id="KW-0808">Transferase</keyword>
<evidence type="ECO:0000256" key="2">
    <source>
        <dbReference type="ARBA" id="ARBA00022695"/>
    </source>
</evidence>
<dbReference type="CDD" id="cd02523">
    <property type="entry name" value="PC_cytidylyltransferase"/>
    <property type="match status" value="1"/>
</dbReference>
<dbReference type="InterPro" id="IPR025877">
    <property type="entry name" value="MobA-like_NTP_Trfase"/>
</dbReference>
<dbReference type="SUPFAM" id="SSF53448">
    <property type="entry name" value="Nucleotide-diphospho-sugar transferases"/>
    <property type="match status" value="1"/>
</dbReference>
<dbReference type="PANTHER" id="PTHR43584:SF8">
    <property type="entry name" value="N-ACETYLMURAMATE ALPHA-1-PHOSPHATE URIDYLYLTRANSFERASE"/>
    <property type="match status" value="1"/>
</dbReference>
<dbReference type="PANTHER" id="PTHR43584">
    <property type="entry name" value="NUCLEOTIDYL TRANSFERASE"/>
    <property type="match status" value="1"/>
</dbReference>
<gene>
    <name evidence="5" type="ORF">E2L08_10280</name>
</gene>
<dbReference type="Proteomes" id="UP000295701">
    <property type="component" value="Unassembled WGS sequence"/>
</dbReference>
<dbReference type="Gene3D" id="3.90.550.10">
    <property type="entry name" value="Spore Coat Polysaccharide Biosynthesis Protein SpsA, Chain A"/>
    <property type="match status" value="1"/>
</dbReference>
<keyword evidence="6" id="KW-1185">Reference proteome</keyword>
<dbReference type="GO" id="GO:0016779">
    <property type="term" value="F:nucleotidyltransferase activity"/>
    <property type="evidence" value="ECO:0007669"/>
    <property type="project" value="UniProtKB-KW"/>
</dbReference>